<sequence length="18" mass="2058">MPSLKVTHAHKLIKINNL</sequence>
<protein>
    <submittedName>
        <fullName evidence="1">Uncharacterized protein</fullName>
    </submittedName>
</protein>
<name>A0A0E9VLZ8_ANGAN</name>
<evidence type="ECO:0000313" key="1">
    <source>
        <dbReference type="EMBL" id="JAH79164.1"/>
    </source>
</evidence>
<dbReference type="EMBL" id="GBXM01029413">
    <property type="protein sequence ID" value="JAH79164.1"/>
    <property type="molecule type" value="Transcribed_RNA"/>
</dbReference>
<reference evidence="1" key="2">
    <citation type="journal article" date="2015" name="Fish Shellfish Immunol.">
        <title>Early steps in the European eel (Anguilla anguilla)-Vibrio vulnificus interaction in the gills: Role of the RtxA13 toxin.</title>
        <authorList>
            <person name="Callol A."/>
            <person name="Pajuelo D."/>
            <person name="Ebbesson L."/>
            <person name="Teles M."/>
            <person name="MacKenzie S."/>
            <person name="Amaro C."/>
        </authorList>
    </citation>
    <scope>NUCLEOTIDE SEQUENCE</scope>
</reference>
<reference evidence="1" key="1">
    <citation type="submission" date="2014-11" db="EMBL/GenBank/DDBJ databases">
        <authorList>
            <person name="Amaro Gonzalez C."/>
        </authorList>
    </citation>
    <scope>NUCLEOTIDE SEQUENCE</scope>
</reference>
<dbReference type="AlphaFoldDB" id="A0A0E9VLZ8"/>
<accession>A0A0E9VLZ8</accession>
<proteinExistence type="predicted"/>
<organism evidence="1">
    <name type="scientific">Anguilla anguilla</name>
    <name type="common">European freshwater eel</name>
    <name type="synonym">Muraena anguilla</name>
    <dbReference type="NCBI Taxonomy" id="7936"/>
    <lineage>
        <taxon>Eukaryota</taxon>
        <taxon>Metazoa</taxon>
        <taxon>Chordata</taxon>
        <taxon>Craniata</taxon>
        <taxon>Vertebrata</taxon>
        <taxon>Euteleostomi</taxon>
        <taxon>Actinopterygii</taxon>
        <taxon>Neopterygii</taxon>
        <taxon>Teleostei</taxon>
        <taxon>Anguilliformes</taxon>
        <taxon>Anguillidae</taxon>
        <taxon>Anguilla</taxon>
    </lineage>
</organism>